<evidence type="ECO:0000256" key="2">
    <source>
        <dbReference type="ARBA" id="ARBA00023136"/>
    </source>
</evidence>
<keyword evidence="3" id="KW-1015">Disulfide bond</keyword>
<dbReference type="GO" id="GO:0050839">
    <property type="term" value="F:cell adhesion molecule binding"/>
    <property type="evidence" value="ECO:0007669"/>
    <property type="project" value="TreeGrafter"/>
</dbReference>
<keyword evidence="2 7" id="KW-0472">Membrane</keyword>
<dbReference type="Gene3D" id="2.60.40.10">
    <property type="entry name" value="Immunoglobulins"/>
    <property type="match status" value="18"/>
</dbReference>
<feature type="domain" description="Ig-like" evidence="8">
    <location>
        <begin position="259"/>
        <end position="339"/>
    </location>
</feature>
<evidence type="ECO:0000313" key="10">
    <source>
        <dbReference type="Proteomes" id="UP000275408"/>
    </source>
</evidence>
<dbReference type="Pfam" id="PF13895">
    <property type="entry name" value="Ig_2"/>
    <property type="match status" value="1"/>
</dbReference>
<dbReference type="PANTHER" id="PTHR11640">
    <property type="entry name" value="NEPHRIN"/>
    <property type="match status" value="1"/>
</dbReference>
<feature type="non-terminal residue" evidence="9">
    <location>
        <position position="1"/>
    </location>
</feature>
<dbReference type="PROSITE" id="PS50835">
    <property type="entry name" value="IG_LIKE"/>
    <property type="match status" value="17"/>
</dbReference>
<dbReference type="Pfam" id="PF13927">
    <property type="entry name" value="Ig_3"/>
    <property type="match status" value="13"/>
</dbReference>
<evidence type="ECO:0000256" key="6">
    <source>
        <dbReference type="SAM" id="MobiDB-lite"/>
    </source>
</evidence>
<feature type="domain" description="Ig-like" evidence="8">
    <location>
        <begin position="1018"/>
        <end position="1099"/>
    </location>
</feature>
<feature type="domain" description="Ig-like" evidence="8">
    <location>
        <begin position="1350"/>
        <end position="1431"/>
    </location>
</feature>
<feature type="domain" description="Ig-like" evidence="8">
    <location>
        <begin position="344"/>
        <end position="424"/>
    </location>
</feature>
<dbReference type="PANTHER" id="PTHR11640:SF164">
    <property type="entry name" value="MAM DOMAIN-CONTAINING GLYCOSYLPHOSPHATIDYLINOSITOL ANCHOR PROTEIN 1"/>
    <property type="match status" value="1"/>
</dbReference>
<feature type="domain" description="Ig-like" evidence="8">
    <location>
        <begin position="755"/>
        <end position="796"/>
    </location>
</feature>
<organism evidence="9 10">
    <name type="scientific">Pocillopora damicornis</name>
    <name type="common">Cauliflower coral</name>
    <name type="synonym">Millepora damicornis</name>
    <dbReference type="NCBI Taxonomy" id="46731"/>
    <lineage>
        <taxon>Eukaryota</taxon>
        <taxon>Metazoa</taxon>
        <taxon>Cnidaria</taxon>
        <taxon>Anthozoa</taxon>
        <taxon>Hexacorallia</taxon>
        <taxon>Scleractinia</taxon>
        <taxon>Astrocoeniina</taxon>
        <taxon>Pocilloporidae</taxon>
        <taxon>Pocillopora</taxon>
    </lineage>
</organism>
<feature type="domain" description="Ig-like" evidence="8">
    <location>
        <begin position="170"/>
        <end position="254"/>
    </location>
</feature>
<feature type="domain" description="Ig-like" evidence="8">
    <location>
        <begin position="1104"/>
        <end position="1185"/>
    </location>
</feature>
<feature type="domain" description="Ig-like" evidence="8">
    <location>
        <begin position="672"/>
        <end position="750"/>
    </location>
</feature>
<feature type="region of interest" description="Disordered" evidence="6">
    <location>
        <begin position="1761"/>
        <end position="1783"/>
    </location>
</feature>
<feature type="domain" description="Ig-like" evidence="8">
    <location>
        <begin position="518"/>
        <end position="596"/>
    </location>
</feature>
<dbReference type="GO" id="GO:0005911">
    <property type="term" value="C:cell-cell junction"/>
    <property type="evidence" value="ECO:0007669"/>
    <property type="project" value="TreeGrafter"/>
</dbReference>
<dbReference type="InterPro" id="IPR003598">
    <property type="entry name" value="Ig_sub2"/>
</dbReference>
<sequence length="1783" mass="192567">PVKLIGAPSNQTINETDTVTFVCNISGNPAPVIKWYKDELTVGTGDTLSFPVFRNQSGYYWCSADNGLNVTVNASTYLNVHYKPTGTSITSSPTNNTVLRNSSLVLSCRTDANPAAHIYNFYFNGTFIGVNNLGRYLVAVQADGEYTCVPLNTVGIGDNATFTVIAVDAPLVDVFPAMTSVQEGNNITLSCNASGKPGPVIAWTKVGSSQVLSHTSLLSVVNVSRPETADNMIQYQCKASNGVKTPATATVNVTVHFPPDIDHALSAYQVVEGSGLILFCNATGNPKPNITWTKQGNNSELSTSETLTLSKLTREDDGSVFECTAQNYITSVKVMAVLTVWYEPSVTSQQCPSPITEGDNVTLHCSAIGNPVPSIAWIRARSRAILTYNKTLIFRSIARSESGGYECLAWNGIGNNSTNSCSIDVHLAPSVDVSISVMVTKEGNNISLKCNVSGKPEPSISWTRIGSLDVLSVSPSLTIVNVSRPGTADNMIQYQCTASNGVETPATATVNVTVEYPPQPFIQHCPSPVTEGDNVTLYCNATGNPSPQTAWIKSGKVLVTDSVHVIRGINRSQAGIYQCMAWNGIMRNETSNCTIDVYYPQTSTMITTAPTNTTVLRDSAVLLTCNADANPSVHTYHLYFNGNLIGNSSSGVFNISVKEDGEYTCVPVNNPPQSFIQHCPSPVTEGDNVRLYCNATGNPLPQTAWIKSGKVLVTDSVYVIRAINRSQAGIYQCMAWNGIRGNNTANCTIDVQYHPTSTLITILPTNTTVLHDRTVSLNCSTDANPDAHTYHWYFNGNLTGNSNSVAPVTEVVPQTGTVIEGGNITLICNASGVPSPSVVWTEVGSPVILSQNISLTVANVTRPGTRDNLIQYQCTARNGVGTSSTTTVSIAVHYELSLSNLTRFDDKTEYKCKAMNYLGFVEASASVTIHYPSLIESASGSQVVLEGNNLTLHCNARGNPTPNITWTKDYSSSVLNQGITYSIVNIGRNASGNYTCTVWNGIGGQKKAIAAITVHYAAEIVSAPRNRTVLEYDNVTFFCNASSNPPSQIIWTQEGSSTVLHAGETFVIENVSRKLNGQQYKCRTWNNVTKDVEAYAQLTVHYPPTSTMITALPTNTTVLHNTVMMLNCSTDANPAAHTYHFYFNGNLIGNSSSGMFNIPVKEDGEYTCVPVNIVGTGNNASVNITAVVAPVAEVVPQTGVVVEGGNITLICNSSGVPSPSVVWTQVGTTNVLSQNKLLIVVNVTRPETPDNLIQYQCTASNGVDPPEIVRYPSTSPIIEGGNITLVCQAIGNPQPNITWTKRGSDKILSHSKALVLANLTRLDNETEYKCKAMNYLGFVEASTLVTIHYSSLIESSPINQVVLEGNNLTLRCSASGNPTPNITWTKDKSSLVLHQGDTYSIVDIDRNAAGNYTCTAWNGVGEPKKAIAAVSVHYPAAIVTRPKDQVLWLGENTTLVCDAVGNPVPNITYSVLGENASVVYSKTLVIKSSSVTYVKMYTCTAFNGVQPPVSVNATVTVLVTKETDRVRGRVKLERCPYKYHPDYNNHSSEMYKELSNDFIKNGFYCFDSSDASDNVMVNFTLVFFKGNKTVDELHQVLEKSVENGSVYSLPVQRGTLRLTLITTPAPATAIPPAVAARSKKIEPWIIVVVVAIGGLVFLVLVCAIIACCGRRRKKKKGEKRSAQAVLSYGTCNEKTITRIIPFASNNITKRRRCIPRIRRPHCVFIVSVGSGNWIDLPHGENGNKPSKEEYAMTNSVAYMEGGPYQERAVEEKEPESNGNNTHM</sequence>
<evidence type="ECO:0000256" key="7">
    <source>
        <dbReference type="SAM" id="Phobius"/>
    </source>
</evidence>
<dbReference type="InterPro" id="IPR007110">
    <property type="entry name" value="Ig-like_dom"/>
</dbReference>
<evidence type="ECO:0000256" key="4">
    <source>
        <dbReference type="ARBA" id="ARBA00023180"/>
    </source>
</evidence>
<dbReference type="InterPro" id="IPR003599">
    <property type="entry name" value="Ig_sub"/>
</dbReference>
<keyword evidence="5" id="KW-0393">Immunoglobulin domain</keyword>
<proteinExistence type="predicted"/>
<evidence type="ECO:0000256" key="5">
    <source>
        <dbReference type="ARBA" id="ARBA00023319"/>
    </source>
</evidence>
<name>A0A3M6ULG9_POCDA</name>
<accession>A0A3M6ULG9</accession>
<keyword evidence="7" id="KW-1133">Transmembrane helix</keyword>
<evidence type="ECO:0000259" key="8">
    <source>
        <dbReference type="PROSITE" id="PS50835"/>
    </source>
</evidence>
<dbReference type="InterPro" id="IPR051275">
    <property type="entry name" value="Cell_adhesion_signaling"/>
</dbReference>
<feature type="domain" description="Ig-like" evidence="8">
    <location>
        <begin position="1"/>
        <end position="73"/>
    </location>
</feature>
<dbReference type="GO" id="GO:0005886">
    <property type="term" value="C:plasma membrane"/>
    <property type="evidence" value="ECO:0007669"/>
    <property type="project" value="TreeGrafter"/>
</dbReference>
<dbReference type="SUPFAM" id="SSF48726">
    <property type="entry name" value="Immunoglobulin"/>
    <property type="match status" value="18"/>
</dbReference>
<protein>
    <recommendedName>
        <fullName evidence="8">Ig-like domain-containing protein</fullName>
    </recommendedName>
</protein>
<dbReference type="InterPro" id="IPR013783">
    <property type="entry name" value="Ig-like_fold"/>
</dbReference>
<dbReference type="GO" id="GO:0098609">
    <property type="term" value="P:cell-cell adhesion"/>
    <property type="evidence" value="ECO:0007669"/>
    <property type="project" value="TreeGrafter"/>
</dbReference>
<dbReference type="Proteomes" id="UP000275408">
    <property type="component" value="Unassembled WGS sequence"/>
</dbReference>
<evidence type="ECO:0000256" key="1">
    <source>
        <dbReference type="ARBA" id="ARBA00004479"/>
    </source>
</evidence>
<feature type="domain" description="Ig-like" evidence="8">
    <location>
        <begin position="1266"/>
        <end position="1346"/>
    </location>
</feature>
<feature type="domain" description="Ig-like" evidence="8">
    <location>
        <begin position="807"/>
        <end position="928"/>
    </location>
</feature>
<keyword evidence="10" id="KW-1185">Reference proteome</keyword>
<feature type="domain" description="Ig-like" evidence="8">
    <location>
        <begin position="1435"/>
        <end position="1516"/>
    </location>
</feature>
<reference evidence="9 10" key="1">
    <citation type="journal article" date="2018" name="Sci. Rep.">
        <title>Comparative analysis of the Pocillopora damicornis genome highlights role of immune system in coral evolution.</title>
        <authorList>
            <person name="Cunning R."/>
            <person name="Bay R.A."/>
            <person name="Gillette P."/>
            <person name="Baker A.C."/>
            <person name="Traylor-Knowles N."/>
        </authorList>
    </citation>
    <scope>NUCLEOTIDE SEQUENCE [LARGE SCALE GENOMIC DNA]</scope>
    <source>
        <strain evidence="9">RSMAS</strain>
        <tissue evidence="9">Whole animal</tissue>
    </source>
</reference>
<dbReference type="InterPro" id="IPR036179">
    <property type="entry name" value="Ig-like_dom_sf"/>
</dbReference>
<keyword evidence="4" id="KW-0325">Glycoprotein</keyword>
<feature type="domain" description="Ig-like" evidence="8">
    <location>
        <begin position="932"/>
        <end position="1013"/>
    </location>
</feature>
<feature type="domain" description="Ig-like" evidence="8">
    <location>
        <begin position="1190"/>
        <end position="1262"/>
    </location>
</feature>
<dbReference type="SMART" id="SM00408">
    <property type="entry name" value="IGc2"/>
    <property type="match status" value="16"/>
</dbReference>
<comment type="caution">
    <text evidence="9">The sequence shown here is derived from an EMBL/GenBank/DDBJ whole genome shotgun (WGS) entry which is preliminary data.</text>
</comment>
<dbReference type="OrthoDB" id="6088938at2759"/>
<dbReference type="EMBL" id="RCHS01001248">
    <property type="protein sequence ID" value="RMX54506.1"/>
    <property type="molecule type" value="Genomic_DNA"/>
</dbReference>
<evidence type="ECO:0000313" key="9">
    <source>
        <dbReference type="EMBL" id="RMX54506.1"/>
    </source>
</evidence>
<feature type="transmembrane region" description="Helical" evidence="7">
    <location>
        <begin position="1644"/>
        <end position="1669"/>
    </location>
</feature>
<evidence type="ECO:0000256" key="3">
    <source>
        <dbReference type="ARBA" id="ARBA00023157"/>
    </source>
</evidence>
<keyword evidence="7" id="KW-0812">Transmembrane</keyword>
<comment type="subcellular location">
    <subcellularLocation>
        <location evidence="1">Membrane</location>
        <topology evidence="1">Single-pass type I membrane protein</topology>
    </subcellularLocation>
</comment>
<dbReference type="SMART" id="SM00409">
    <property type="entry name" value="IG"/>
    <property type="match status" value="17"/>
</dbReference>
<feature type="domain" description="Ig-like" evidence="8">
    <location>
        <begin position="600"/>
        <end position="665"/>
    </location>
</feature>
<feature type="domain" description="Ig-like" evidence="8">
    <location>
        <begin position="429"/>
        <end position="513"/>
    </location>
</feature>
<gene>
    <name evidence="9" type="ORF">pdam_00019989</name>
</gene>